<dbReference type="Pfam" id="PF00512">
    <property type="entry name" value="HisKA"/>
    <property type="match status" value="1"/>
</dbReference>
<dbReference type="InterPro" id="IPR003661">
    <property type="entry name" value="HisK_dim/P_dom"/>
</dbReference>
<comment type="caution">
    <text evidence="15">The sequence shown here is derived from an EMBL/GenBank/DDBJ whole genome shotgun (WGS) entry which is preliminary data.</text>
</comment>
<keyword evidence="11" id="KW-0902">Two-component regulatory system</keyword>
<sequence>MKTFSIRRRLAGLILGSVLLVWMAMLLAGYLEAHEELYELADARLEENARTLALLDLRSLTLLAAATRENRHDDHEAKRHIGFQVWTDDGKLLVQSVGAPAAEFDARRGYALLTADGRGWHSYALQDSERGYLVRVFEAARARDKVIRESAARMGQVLLFALPALGLLIWFSVGQGLRPMTTLSLLLAKRDAENLEPLPLEEVPAEARVLVQALNQLLQRVSQSMERERAFTADAAHELRTPLAAIKVQAEVALAATDEGQRRDAIQQLIAGVNRTSRLVQQLLMLARLEQPGKADMQTVDLSDVAAESVARFADEAMRRDMEPELKAESGCLLQGNPVALAMLVDNLLDNAVKYGRAGGNILVSVASEGGGVALRVCDDGPGVTPQDRLRLADRFFRVSGSNVEGSGLGLSLVERIAQQYGGDVSFGPGLGGHGLGVTVKFSALSDAQSSGKKI</sequence>
<evidence type="ECO:0000256" key="8">
    <source>
        <dbReference type="ARBA" id="ARBA00022777"/>
    </source>
</evidence>
<dbReference type="InterPro" id="IPR036890">
    <property type="entry name" value="HATPase_C_sf"/>
</dbReference>
<dbReference type="PANTHER" id="PTHR45436">
    <property type="entry name" value="SENSOR HISTIDINE KINASE YKOH"/>
    <property type="match status" value="1"/>
</dbReference>
<evidence type="ECO:0000256" key="4">
    <source>
        <dbReference type="ARBA" id="ARBA00022553"/>
    </source>
</evidence>
<dbReference type="InterPro" id="IPR036097">
    <property type="entry name" value="HisK_dim/P_sf"/>
</dbReference>
<dbReference type="GO" id="GO:0005886">
    <property type="term" value="C:plasma membrane"/>
    <property type="evidence" value="ECO:0007669"/>
    <property type="project" value="TreeGrafter"/>
</dbReference>
<protein>
    <recommendedName>
        <fullName evidence="3">histidine kinase</fullName>
        <ecNumber evidence="3">2.7.13.3</ecNumber>
    </recommendedName>
</protein>
<dbReference type="GO" id="GO:0005524">
    <property type="term" value="F:ATP binding"/>
    <property type="evidence" value="ECO:0007669"/>
    <property type="project" value="UniProtKB-KW"/>
</dbReference>
<keyword evidence="12" id="KW-0472">Membrane</keyword>
<evidence type="ECO:0000256" key="6">
    <source>
        <dbReference type="ARBA" id="ARBA00022692"/>
    </source>
</evidence>
<dbReference type="SMART" id="SM00388">
    <property type="entry name" value="HisKA"/>
    <property type="match status" value="1"/>
</dbReference>
<dbReference type="SUPFAM" id="SSF55874">
    <property type="entry name" value="ATPase domain of HSP90 chaperone/DNA topoisomerase II/histidine kinase"/>
    <property type="match status" value="1"/>
</dbReference>
<keyword evidence="10" id="KW-1133">Transmembrane helix</keyword>
<keyword evidence="6" id="KW-0812">Transmembrane</keyword>
<dbReference type="Gene3D" id="3.30.565.10">
    <property type="entry name" value="Histidine kinase-like ATPase, C-terminal domain"/>
    <property type="match status" value="1"/>
</dbReference>
<evidence type="ECO:0000256" key="9">
    <source>
        <dbReference type="ARBA" id="ARBA00022840"/>
    </source>
</evidence>
<keyword evidence="7" id="KW-0547">Nucleotide-binding</keyword>
<accession>A0A4R3HPV1</accession>
<comment type="subcellular location">
    <subcellularLocation>
        <location evidence="2">Membrane</location>
        <topology evidence="2">Multi-pass membrane protein</topology>
    </subcellularLocation>
</comment>
<comment type="catalytic activity">
    <reaction evidence="1">
        <text>ATP + protein L-histidine = ADP + protein N-phospho-L-histidine.</text>
        <dbReference type="EC" id="2.7.13.3"/>
    </reaction>
</comment>
<evidence type="ECO:0000256" key="7">
    <source>
        <dbReference type="ARBA" id="ARBA00022741"/>
    </source>
</evidence>
<dbReference type="InterPro" id="IPR003594">
    <property type="entry name" value="HATPase_dom"/>
</dbReference>
<dbReference type="InterPro" id="IPR005467">
    <property type="entry name" value="His_kinase_dom"/>
</dbReference>
<keyword evidence="9" id="KW-0067">ATP-binding</keyword>
<keyword evidence="4" id="KW-0597">Phosphoprotein</keyword>
<dbReference type="EMBL" id="SLZQ01000016">
    <property type="protein sequence ID" value="TCS33503.1"/>
    <property type="molecule type" value="Genomic_DNA"/>
</dbReference>
<dbReference type="AlphaFoldDB" id="A0A4R3HPV1"/>
<evidence type="ECO:0000256" key="3">
    <source>
        <dbReference type="ARBA" id="ARBA00012438"/>
    </source>
</evidence>
<dbReference type="Proteomes" id="UP000295382">
    <property type="component" value="Unassembled WGS sequence"/>
</dbReference>
<dbReference type="SUPFAM" id="SSF47384">
    <property type="entry name" value="Homodimeric domain of signal transducing histidine kinase"/>
    <property type="match status" value="1"/>
</dbReference>
<dbReference type="GO" id="GO:0000155">
    <property type="term" value="F:phosphorelay sensor kinase activity"/>
    <property type="evidence" value="ECO:0007669"/>
    <property type="project" value="InterPro"/>
</dbReference>
<evidence type="ECO:0000259" key="14">
    <source>
        <dbReference type="PROSITE" id="PS50885"/>
    </source>
</evidence>
<dbReference type="PANTHER" id="PTHR45436:SF14">
    <property type="entry name" value="SENSOR PROTEIN QSEC"/>
    <property type="match status" value="1"/>
</dbReference>
<dbReference type="PROSITE" id="PS50885">
    <property type="entry name" value="HAMP"/>
    <property type="match status" value="1"/>
</dbReference>
<dbReference type="PRINTS" id="PR00344">
    <property type="entry name" value="BCTRLSENSOR"/>
</dbReference>
<dbReference type="InterPro" id="IPR003660">
    <property type="entry name" value="HAMP_dom"/>
</dbReference>
<keyword evidence="8 15" id="KW-0418">Kinase</keyword>
<dbReference type="RefSeq" id="WP_132260156.1">
    <property type="nucleotide sequence ID" value="NZ_SLZQ01000016.1"/>
</dbReference>
<organism evidence="15 16">
    <name type="scientific">Paucimonas lemoignei</name>
    <name type="common">Pseudomonas lemoignei</name>
    <dbReference type="NCBI Taxonomy" id="29443"/>
    <lineage>
        <taxon>Bacteria</taxon>
        <taxon>Pseudomonadati</taxon>
        <taxon>Pseudomonadota</taxon>
        <taxon>Betaproteobacteria</taxon>
        <taxon>Burkholderiales</taxon>
        <taxon>Burkholderiaceae</taxon>
        <taxon>Paucimonas</taxon>
    </lineage>
</organism>
<evidence type="ECO:0000256" key="5">
    <source>
        <dbReference type="ARBA" id="ARBA00022679"/>
    </source>
</evidence>
<evidence type="ECO:0000313" key="15">
    <source>
        <dbReference type="EMBL" id="TCS33503.1"/>
    </source>
</evidence>
<evidence type="ECO:0000256" key="12">
    <source>
        <dbReference type="ARBA" id="ARBA00023136"/>
    </source>
</evidence>
<evidence type="ECO:0000256" key="2">
    <source>
        <dbReference type="ARBA" id="ARBA00004141"/>
    </source>
</evidence>
<evidence type="ECO:0000256" key="1">
    <source>
        <dbReference type="ARBA" id="ARBA00000085"/>
    </source>
</evidence>
<dbReference type="PROSITE" id="PS50109">
    <property type="entry name" value="HIS_KIN"/>
    <property type="match status" value="1"/>
</dbReference>
<evidence type="ECO:0000256" key="10">
    <source>
        <dbReference type="ARBA" id="ARBA00022989"/>
    </source>
</evidence>
<dbReference type="InterPro" id="IPR050428">
    <property type="entry name" value="TCS_sensor_his_kinase"/>
</dbReference>
<evidence type="ECO:0000313" key="16">
    <source>
        <dbReference type="Proteomes" id="UP000295382"/>
    </source>
</evidence>
<name>A0A4R3HPV1_PAULE</name>
<dbReference type="InterPro" id="IPR004358">
    <property type="entry name" value="Sig_transdc_His_kin-like_C"/>
</dbReference>
<dbReference type="Pfam" id="PF02518">
    <property type="entry name" value="HATPase_c"/>
    <property type="match status" value="1"/>
</dbReference>
<keyword evidence="16" id="KW-1185">Reference proteome</keyword>
<reference evidence="15 16" key="1">
    <citation type="submission" date="2019-03" db="EMBL/GenBank/DDBJ databases">
        <title>Genomic Encyclopedia of Type Strains, Phase IV (KMG-IV): sequencing the most valuable type-strain genomes for metagenomic binning, comparative biology and taxonomic classification.</title>
        <authorList>
            <person name="Goeker M."/>
        </authorList>
    </citation>
    <scope>NUCLEOTIDE SEQUENCE [LARGE SCALE GENOMIC DNA]</scope>
    <source>
        <strain evidence="15 16">DSM 7445</strain>
    </source>
</reference>
<evidence type="ECO:0000256" key="11">
    <source>
        <dbReference type="ARBA" id="ARBA00023012"/>
    </source>
</evidence>
<dbReference type="Gene3D" id="1.10.287.130">
    <property type="match status" value="1"/>
</dbReference>
<dbReference type="SMART" id="SM00387">
    <property type="entry name" value="HATPase_c"/>
    <property type="match status" value="1"/>
</dbReference>
<evidence type="ECO:0000259" key="13">
    <source>
        <dbReference type="PROSITE" id="PS50109"/>
    </source>
</evidence>
<feature type="domain" description="Histidine kinase" evidence="13">
    <location>
        <begin position="234"/>
        <end position="446"/>
    </location>
</feature>
<keyword evidence="5" id="KW-0808">Transferase</keyword>
<gene>
    <name evidence="15" type="ORF">EDC30_11634</name>
</gene>
<dbReference type="EC" id="2.7.13.3" evidence="3"/>
<feature type="domain" description="HAMP" evidence="14">
    <location>
        <begin position="174"/>
        <end position="226"/>
    </location>
</feature>
<dbReference type="CDD" id="cd00075">
    <property type="entry name" value="HATPase"/>
    <property type="match status" value="1"/>
</dbReference>
<proteinExistence type="predicted"/>
<dbReference type="CDD" id="cd00082">
    <property type="entry name" value="HisKA"/>
    <property type="match status" value="1"/>
</dbReference>
<dbReference type="OrthoDB" id="8554694at2"/>